<gene>
    <name evidence="2" type="ORF">DI526_08950</name>
</gene>
<evidence type="ECO:0000313" key="2">
    <source>
        <dbReference type="EMBL" id="PZR34906.1"/>
    </source>
</evidence>
<reference evidence="2 3" key="1">
    <citation type="submission" date="2017-08" db="EMBL/GenBank/DDBJ databases">
        <title>Infants hospitalized years apart are colonized by the same room-sourced microbial strains.</title>
        <authorList>
            <person name="Brooks B."/>
            <person name="Olm M.R."/>
            <person name="Firek B.A."/>
            <person name="Baker R."/>
            <person name="Thomas B.C."/>
            <person name="Morowitz M.J."/>
            <person name="Banfield J.F."/>
        </authorList>
    </citation>
    <scope>NUCLEOTIDE SEQUENCE [LARGE SCALE GENOMIC DNA]</scope>
    <source>
        <strain evidence="2">S2_003_000_R2_4</strain>
    </source>
</reference>
<protein>
    <recommendedName>
        <fullName evidence="4">DUF4175 domain-containing protein</fullName>
    </recommendedName>
</protein>
<sequence>MDKKIASTFRHVWAAPTLIAVLSLAGLVVALLGEGIEDWIGWGGLALPLATIVWCHLRRRS</sequence>
<evidence type="ECO:0008006" key="4">
    <source>
        <dbReference type="Google" id="ProtNLM"/>
    </source>
</evidence>
<dbReference type="Proteomes" id="UP000249393">
    <property type="component" value="Unassembled WGS sequence"/>
</dbReference>
<keyword evidence="1" id="KW-0812">Transmembrane</keyword>
<dbReference type="AlphaFoldDB" id="A0A2W5VEF0"/>
<dbReference type="RefSeq" id="WP_304276731.1">
    <property type="nucleotide sequence ID" value="NZ_QFQZ01000021.1"/>
</dbReference>
<feature type="transmembrane region" description="Helical" evidence="1">
    <location>
        <begin position="39"/>
        <end position="57"/>
    </location>
</feature>
<organism evidence="2 3">
    <name type="scientific">Caulobacter segnis</name>
    <dbReference type="NCBI Taxonomy" id="88688"/>
    <lineage>
        <taxon>Bacteria</taxon>
        <taxon>Pseudomonadati</taxon>
        <taxon>Pseudomonadota</taxon>
        <taxon>Alphaproteobacteria</taxon>
        <taxon>Caulobacterales</taxon>
        <taxon>Caulobacteraceae</taxon>
        <taxon>Caulobacter</taxon>
    </lineage>
</organism>
<accession>A0A2W5VEF0</accession>
<keyword evidence="1" id="KW-1133">Transmembrane helix</keyword>
<name>A0A2W5VEF0_9CAUL</name>
<comment type="caution">
    <text evidence="2">The sequence shown here is derived from an EMBL/GenBank/DDBJ whole genome shotgun (WGS) entry which is preliminary data.</text>
</comment>
<feature type="transmembrane region" description="Helical" evidence="1">
    <location>
        <begin position="12"/>
        <end position="33"/>
    </location>
</feature>
<keyword evidence="1" id="KW-0472">Membrane</keyword>
<evidence type="ECO:0000256" key="1">
    <source>
        <dbReference type="SAM" id="Phobius"/>
    </source>
</evidence>
<proteinExistence type="predicted"/>
<evidence type="ECO:0000313" key="3">
    <source>
        <dbReference type="Proteomes" id="UP000249393"/>
    </source>
</evidence>
<dbReference type="EMBL" id="QFQZ01000021">
    <property type="protein sequence ID" value="PZR34906.1"/>
    <property type="molecule type" value="Genomic_DNA"/>
</dbReference>